<feature type="region of interest" description="Disordered" evidence="1">
    <location>
        <begin position="209"/>
        <end position="260"/>
    </location>
</feature>
<dbReference type="Proteomes" id="UP001221757">
    <property type="component" value="Unassembled WGS sequence"/>
</dbReference>
<sequence>MSIALGEQGGGAEEPSMRPPLLHWAKSHSSTQASTPPRRTLDDIRDQVTFELAIRTINTAETLDGLPVLGHQLLLSPYLFTLASPAHLILIGAPPAHVQRALLLVTAVRHHTRGRAGPVVRAAADPRACRRWARRAFDAVQGKSDDALGGGPTSLVDIRAGASPARSSSTVLTSSGRSTHGWRTSRCSGDPPGLLHSFLLLLWTQRPSPRCAPSRSTKHSARARPPHRVVLRPSPHPHLRRRPAAAADGGKEDGDTLGEY</sequence>
<dbReference type="AlphaFoldDB" id="A0AAD7BL10"/>
<feature type="compositionally biased region" description="Low complexity" evidence="1">
    <location>
        <begin position="163"/>
        <end position="179"/>
    </location>
</feature>
<organism evidence="2 3">
    <name type="scientific">Mycena rosella</name>
    <name type="common">Pink bonnet</name>
    <name type="synonym">Agaricus rosellus</name>
    <dbReference type="NCBI Taxonomy" id="1033263"/>
    <lineage>
        <taxon>Eukaryota</taxon>
        <taxon>Fungi</taxon>
        <taxon>Dikarya</taxon>
        <taxon>Basidiomycota</taxon>
        <taxon>Agaricomycotina</taxon>
        <taxon>Agaricomycetes</taxon>
        <taxon>Agaricomycetidae</taxon>
        <taxon>Agaricales</taxon>
        <taxon>Marasmiineae</taxon>
        <taxon>Mycenaceae</taxon>
        <taxon>Mycena</taxon>
    </lineage>
</organism>
<name>A0AAD7BL10_MYCRO</name>
<feature type="region of interest" description="Disordered" evidence="1">
    <location>
        <begin position="158"/>
        <end position="187"/>
    </location>
</feature>
<accession>A0AAD7BL10</accession>
<reference evidence="2" key="1">
    <citation type="submission" date="2023-03" db="EMBL/GenBank/DDBJ databases">
        <title>Massive genome expansion in bonnet fungi (Mycena s.s.) driven by repeated elements and novel gene families across ecological guilds.</title>
        <authorList>
            <consortium name="Lawrence Berkeley National Laboratory"/>
            <person name="Harder C.B."/>
            <person name="Miyauchi S."/>
            <person name="Viragh M."/>
            <person name="Kuo A."/>
            <person name="Thoen E."/>
            <person name="Andreopoulos B."/>
            <person name="Lu D."/>
            <person name="Skrede I."/>
            <person name="Drula E."/>
            <person name="Henrissat B."/>
            <person name="Morin E."/>
            <person name="Kohler A."/>
            <person name="Barry K."/>
            <person name="LaButti K."/>
            <person name="Morin E."/>
            <person name="Salamov A."/>
            <person name="Lipzen A."/>
            <person name="Mereny Z."/>
            <person name="Hegedus B."/>
            <person name="Baldrian P."/>
            <person name="Stursova M."/>
            <person name="Weitz H."/>
            <person name="Taylor A."/>
            <person name="Grigoriev I.V."/>
            <person name="Nagy L.G."/>
            <person name="Martin F."/>
            <person name="Kauserud H."/>
        </authorList>
    </citation>
    <scope>NUCLEOTIDE SEQUENCE</scope>
    <source>
        <strain evidence="2">CBHHK067</strain>
    </source>
</reference>
<feature type="compositionally biased region" description="Basic residues" evidence="1">
    <location>
        <begin position="216"/>
        <end position="243"/>
    </location>
</feature>
<comment type="caution">
    <text evidence="2">The sequence shown here is derived from an EMBL/GenBank/DDBJ whole genome shotgun (WGS) entry which is preliminary data.</text>
</comment>
<protein>
    <submittedName>
        <fullName evidence="2">Uncharacterized protein</fullName>
    </submittedName>
</protein>
<dbReference type="EMBL" id="JARKIE010000632">
    <property type="protein sequence ID" value="KAJ7623825.1"/>
    <property type="molecule type" value="Genomic_DNA"/>
</dbReference>
<proteinExistence type="predicted"/>
<keyword evidence="3" id="KW-1185">Reference proteome</keyword>
<evidence type="ECO:0000313" key="2">
    <source>
        <dbReference type="EMBL" id="KAJ7623825.1"/>
    </source>
</evidence>
<gene>
    <name evidence="2" type="ORF">B0H17DRAFT_1340465</name>
</gene>
<evidence type="ECO:0000313" key="3">
    <source>
        <dbReference type="Proteomes" id="UP001221757"/>
    </source>
</evidence>
<evidence type="ECO:0000256" key="1">
    <source>
        <dbReference type="SAM" id="MobiDB-lite"/>
    </source>
</evidence>